<proteinExistence type="predicted"/>
<dbReference type="EMBL" id="BSPC01000010">
    <property type="protein sequence ID" value="GLS18245.1"/>
    <property type="molecule type" value="Genomic_DNA"/>
</dbReference>
<dbReference type="Pfam" id="PF02627">
    <property type="entry name" value="CMD"/>
    <property type="match status" value="1"/>
</dbReference>
<dbReference type="Gene3D" id="1.20.1290.10">
    <property type="entry name" value="AhpD-like"/>
    <property type="match status" value="1"/>
</dbReference>
<gene>
    <name evidence="2" type="ORF">GCM10007874_12610</name>
</gene>
<protein>
    <recommendedName>
        <fullName evidence="1">Carboxymuconolactone decarboxylase-like domain-containing protein</fullName>
    </recommendedName>
</protein>
<evidence type="ECO:0000259" key="1">
    <source>
        <dbReference type="Pfam" id="PF02627"/>
    </source>
</evidence>
<evidence type="ECO:0000313" key="3">
    <source>
        <dbReference type="Proteomes" id="UP001156882"/>
    </source>
</evidence>
<organism evidence="2 3">
    <name type="scientific">Labrys miyagiensis</name>
    <dbReference type="NCBI Taxonomy" id="346912"/>
    <lineage>
        <taxon>Bacteria</taxon>
        <taxon>Pseudomonadati</taxon>
        <taxon>Pseudomonadota</taxon>
        <taxon>Alphaproteobacteria</taxon>
        <taxon>Hyphomicrobiales</taxon>
        <taxon>Xanthobacteraceae</taxon>
        <taxon>Labrys</taxon>
    </lineage>
</organism>
<accession>A0ABQ6CDM0</accession>
<dbReference type="SUPFAM" id="SSF69118">
    <property type="entry name" value="AhpD-like"/>
    <property type="match status" value="1"/>
</dbReference>
<dbReference type="RefSeq" id="WP_284311065.1">
    <property type="nucleotide sequence ID" value="NZ_BSPC01000010.1"/>
</dbReference>
<keyword evidence="3" id="KW-1185">Reference proteome</keyword>
<reference evidence="3" key="1">
    <citation type="journal article" date="2019" name="Int. J. Syst. Evol. Microbiol.">
        <title>The Global Catalogue of Microorganisms (GCM) 10K type strain sequencing project: providing services to taxonomists for standard genome sequencing and annotation.</title>
        <authorList>
            <consortium name="The Broad Institute Genomics Platform"/>
            <consortium name="The Broad Institute Genome Sequencing Center for Infectious Disease"/>
            <person name="Wu L."/>
            <person name="Ma J."/>
        </authorList>
    </citation>
    <scope>NUCLEOTIDE SEQUENCE [LARGE SCALE GENOMIC DNA]</scope>
    <source>
        <strain evidence="3">NBRC 101365</strain>
    </source>
</reference>
<dbReference type="Proteomes" id="UP001156882">
    <property type="component" value="Unassembled WGS sequence"/>
</dbReference>
<sequence length="190" mass="21372">MFEYFTQDTAPQESRQQIQESIAAFGFFPKLHQILAAAPATYEAYNRAFTLFQRHTSLTPLEQQVVMMTANFENRCHYCTAGHSMLMKMAAMPAEHIEALREGHPLSDPKLEALRVFTRQLIGTRGHVGDEKLQVFLQAGYNQRQALEILTGLAAKLISNFTNALAHTELDEPIKALAWAHPDDRKSAAT</sequence>
<feature type="domain" description="Carboxymuconolactone decarboxylase-like" evidence="1">
    <location>
        <begin position="39"/>
        <end position="107"/>
    </location>
</feature>
<comment type="caution">
    <text evidence="2">The sequence shown here is derived from an EMBL/GenBank/DDBJ whole genome shotgun (WGS) entry which is preliminary data.</text>
</comment>
<dbReference type="InterPro" id="IPR003779">
    <property type="entry name" value="CMD-like"/>
</dbReference>
<evidence type="ECO:0000313" key="2">
    <source>
        <dbReference type="EMBL" id="GLS18245.1"/>
    </source>
</evidence>
<dbReference type="PANTHER" id="PTHR35446">
    <property type="entry name" value="SI:CH211-175M2.5"/>
    <property type="match status" value="1"/>
</dbReference>
<dbReference type="PANTHER" id="PTHR35446:SF3">
    <property type="entry name" value="CMD DOMAIN-CONTAINING PROTEIN"/>
    <property type="match status" value="1"/>
</dbReference>
<dbReference type="InterPro" id="IPR029032">
    <property type="entry name" value="AhpD-like"/>
</dbReference>
<name>A0ABQ6CDM0_9HYPH</name>